<dbReference type="Proteomes" id="UP001330434">
    <property type="component" value="Plasmid pBealeia1"/>
</dbReference>
<evidence type="ECO:0000313" key="1">
    <source>
        <dbReference type="EMBL" id="WVX67750.1"/>
    </source>
</evidence>
<keyword evidence="2" id="KW-1185">Reference proteome</keyword>
<gene>
    <name evidence="1" type="ORF">Bealeia1_01969</name>
</gene>
<dbReference type="EMBL" id="CP133271">
    <property type="protein sequence ID" value="WVX67750.1"/>
    <property type="molecule type" value="Genomic_DNA"/>
</dbReference>
<reference evidence="1 2" key="1">
    <citation type="journal article" date="2024" name="Environ. Microbiol.">
        <title>Novel evolutionary insights on the interactions of the Holosporales (Alphaproteobacteria) with eukaryotic hosts from comparative genomics.</title>
        <authorList>
            <person name="Giovannini M."/>
            <person name="Petroni G."/>
            <person name="Castelli M."/>
        </authorList>
    </citation>
    <scope>NUCLEOTIDE SEQUENCE [LARGE SCALE GENOMIC DNA]</scope>
    <source>
        <strain evidence="1 2">US_Bl 15I1</strain>
    </source>
</reference>
<proteinExistence type="predicted"/>
<keyword evidence="1" id="KW-0614">Plasmid</keyword>
<name>A0ABZ2C5M7_9PROT</name>
<accession>A0ABZ2C5M7</accession>
<organism evidence="1 2">
    <name type="scientific">Candidatus Bealeia paramacronuclearis</name>
    <dbReference type="NCBI Taxonomy" id="1921001"/>
    <lineage>
        <taxon>Bacteria</taxon>
        <taxon>Pseudomonadati</taxon>
        <taxon>Pseudomonadota</taxon>
        <taxon>Alphaproteobacteria</taxon>
        <taxon>Holosporales</taxon>
        <taxon>Holosporaceae</taxon>
        <taxon>Candidatus Bealeia</taxon>
    </lineage>
</organism>
<geneLocation type="plasmid" evidence="1 2">
    <name>pBealeia1</name>
</geneLocation>
<protein>
    <submittedName>
        <fullName evidence="1">Uncharacterized protein</fullName>
    </submittedName>
</protein>
<sequence>MSRKAFFKLFFEHLMKSEFWNLSRVLRSFCSKKLFLSRVLESLGFPCFCISALKIFSQFSKFDRVLNLSRLLQSFDEKVGFLFQIHDLPVHFFVFRLETYRTPLWANL</sequence>
<evidence type="ECO:0000313" key="2">
    <source>
        <dbReference type="Proteomes" id="UP001330434"/>
    </source>
</evidence>